<feature type="region of interest" description="Disordered" evidence="1">
    <location>
        <begin position="47"/>
        <end position="89"/>
    </location>
</feature>
<evidence type="ECO:0000256" key="1">
    <source>
        <dbReference type="SAM" id="MobiDB-lite"/>
    </source>
</evidence>
<keyword evidence="3" id="KW-1185">Reference proteome</keyword>
<evidence type="ECO:0000313" key="3">
    <source>
        <dbReference type="Proteomes" id="UP000075883"/>
    </source>
</evidence>
<reference evidence="2" key="2">
    <citation type="submission" date="2020-05" db="UniProtKB">
        <authorList>
            <consortium name="EnsemblMetazoa"/>
        </authorList>
    </citation>
    <scope>IDENTIFICATION</scope>
    <source>
        <strain evidence="2">A-37</strain>
    </source>
</reference>
<dbReference type="Proteomes" id="UP000075883">
    <property type="component" value="Unassembled WGS sequence"/>
</dbReference>
<feature type="compositionally biased region" description="Pro residues" evidence="1">
    <location>
        <begin position="68"/>
        <end position="86"/>
    </location>
</feature>
<name>A0A182MWB6_9DIPT</name>
<feature type="compositionally biased region" description="Low complexity" evidence="1">
    <location>
        <begin position="57"/>
        <end position="67"/>
    </location>
</feature>
<dbReference type="AlphaFoldDB" id="A0A182MWB6"/>
<sequence>MSFRDWICNYTTSGYLFDDRSAGQGMLAQYSIIGLFGHYTSTHRNCTVNGPGTPDNTDAPYPDTDAQPPDPQTRPNPAGPPNPAEPGPQLTTVAQAMALNPPRGKDGPLVAQPICLHPTELPATDSGSNWYALARRRSAIVWFGFWARIVLVWHLSPNSDTVGSALPDQRRSRFLPSSNCLL</sequence>
<protein>
    <submittedName>
        <fullName evidence="2">Uncharacterized protein</fullName>
    </submittedName>
</protein>
<proteinExistence type="predicted"/>
<dbReference type="VEuPathDB" id="VectorBase:ACUA027844"/>
<feature type="compositionally biased region" description="Polar residues" evidence="1">
    <location>
        <begin position="47"/>
        <end position="56"/>
    </location>
</feature>
<organism evidence="2 3">
    <name type="scientific">Anopheles culicifacies</name>
    <dbReference type="NCBI Taxonomy" id="139723"/>
    <lineage>
        <taxon>Eukaryota</taxon>
        <taxon>Metazoa</taxon>
        <taxon>Ecdysozoa</taxon>
        <taxon>Arthropoda</taxon>
        <taxon>Hexapoda</taxon>
        <taxon>Insecta</taxon>
        <taxon>Pterygota</taxon>
        <taxon>Neoptera</taxon>
        <taxon>Endopterygota</taxon>
        <taxon>Diptera</taxon>
        <taxon>Nematocera</taxon>
        <taxon>Culicoidea</taxon>
        <taxon>Culicidae</taxon>
        <taxon>Anophelinae</taxon>
        <taxon>Anopheles</taxon>
        <taxon>culicifacies species complex</taxon>
    </lineage>
</organism>
<accession>A0A182MWB6</accession>
<dbReference type="EMBL" id="AXCM01012760">
    <property type="status" value="NOT_ANNOTATED_CDS"/>
    <property type="molecule type" value="Genomic_DNA"/>
</dbReference>
<reference evidence="3" key="1">
    <citation type="submission" date="2013-09" db="EMBL/GenBank/DDBJ databases">
        <title>The Genome Sequence of Anopheles culicifacies species A.</title>
        <authorList>
            <consortium name="The Broad Institute Genomics Platform"/>
            <person name="Neafsey D.E."/>
            <person name="Besansky N."/>
            <person name="Howell P."/>
            <person name="Walton C."/>
            <person name="Young S.K."/>
            <person name="Zeng Q."/>
            <person name="Gargeya S."/>
            <person name="Fitzgerald M."/>
            <person name="Haas B."/>
            <person name="Abouelleil A."/>
            <person name="Allen A.W."/>
            <person name="Alvarado L."/>
            <person name="Arachchi H.M."/>
            <person name="Berlin A.M."/>
            <person name="Chapman S.B."/>
            <person name="Gainer-Dewar J."/>
            <person name="Goldberg J."/>
            <person name="Griggs A."/>
            <person name="Gujja S."/>
            <person name="Hansen M."/>
            <person name="Howarth C."/>
            <person name="Imamovic A."/>
            <person name="Ireland A."/>
            <person name="Larimer J."/>
            <person name="McCowan C."/>
            <person name="Murphy C."/>
            <person name="Pearson M."/>
            <person name="Poon T.W."/>
            <person name="Priest M."/>
            <person name="Roberts A."/>
            <person name="Saif S."/>
            <person name="Shea T."/>
            <person name="Sisk P."/>
            <person name="Sykes S."/>
            <person name="Wortman J."/>
            <person name="Nusbaum C."/>
            <person name="Birren B."/>
        </authorList>
    </citation>
    <scope>NUCLEOTIDE SEQUENCE [LARGE SCALE GENOMIC DNA]</scope>
    <source>
        <strain evidence="3">A-37</strain>
    </source>
</reference>
<dbReference type="EnsemblMetazoa" id="ACUA027844-RA">
    <property type="protein sequence ID" value="ACUA027844-PA"/>
    <property type="gene ID" value="ACUA027844"/>
</dbReference>
<evidence type="ECO:0000313" key="2">
    <source>
        <dbReference type="EnsemblMetazoa" id="ACUA027844-PA"/>
    </source>
</evidence>